<protein>
    <submittedName>
        <fullName evidence="9">FAD-binding oxidoreductase</fullName>
    </submittedName>
</protein>
<evidence type="ECO:0000256" key="6">
    <source>
        <dbReference type="ARBA" id="ARBA00023004"/>
    </source>
</evidence>
<dbReference type="SUPFAM" id="SSF55103">
    <property type="entry name" value="FAD-linked oxidases, C-terminal domain"/>
    <property type="match status" value="1"/>
</dbReference>
<evidence type="ECO:0000313" key="9">
    <source>
        <dbReference type="EMBL" id="THD67880.1"/>
    </source>
</evidence>
<dbReference type="Gene3D" id="3.30.465.10">
    <property type="match status" value="1"/>
</dbReference>
<keyword evidence="2" id="KW-0285">Flavoprotein</keyword>
<feature type="domain" description="FAD-binding PCMH-type" evidence="8">
    <location>
        <begin position="35"/>
        <end position="274"/>
    </location>
</feature>
<organism evidence="9 10">
    <name type="scientific">Robertkochia marina</name>
    <dbReference type="NCBI Taxonomy" id="1227945"/>
    <lineage>
        <taxon>Bacteria</taxon>
        <taxon>Pseudomonadati</taxon>
        <taxon>Bacteroidota</taxon>
        <taxon>Flavobacteriia</taxon>
        <taxon>Flavobacteriales</taxon>
        <taxon>Flavobacteriaceae</taxon>
        <taxon>Robertkochia</taxon>
    </lineage>
</organism>
<evidence type="ECO:0000259" key="8">
    <source>
        <dbReference type="PROSITE" id="PS51387"/>
    </source>
</evidence>
<comment type="caution">
    <text evidence="9">The sequence shown here is derived from an EMBL/GenBank/DDBJ whole genome shotgun (WGS) entry which is preliminary data.</text>
</comment>
<dbReference type="InterPro" id="IPR004113">
    <property type="entry name" value="FAD-bd_oxidored_4_C"/>
</dbReference>
<dbReference type="Gene3D" id="1.10.45.10">
    <property type="entry name" value="Vanillyl-alcohol Oxidase, Chain A, domain 4"/>
    <property type="match status" value="1"/>
</dbReference>
<dbReference type="PANTHER" id="PTHR11748:SF119">
    <property type="entry name" value="D-2-HYDROXYGLUTARATE DEHYDROGENASE"/>
    <property type="match status" value="1"/>
</dbReference>
<dbReference type="InterPro" id="IPR016164">
    <property type="entry name" value="FAD-linked_Oxase-like_C"/>
</dbReference>
<dbReference type="InterPro" id="IPR016166">
    <property type="entry name" value="FAD-bd_PCMH"/>
</dbReference>
<dbReference type="GO" id="GO:0051536">
    <property type="term" value="F:iron-sulfur cluster binding"/>
    <property type="evidence" value="ECO:0007669"/>
    <property type="project" value="UniProtKB-KW"/>
</dbReference>
<keyword evidence="5" id="KW-0560">Oxidoreductase</keyword>
<evidence type="ECO:0000256" key="5">
    <source>
        <dbReference type="ARBA" id="ARBA00023002"/>
    </source>
</evidence>
<dbReference type="RefSeq" id="WP_136336085.1">
    <property type="nucleotide sequence ID" value="NZ_QXMP01000012.1"/>
</dbReference>
<dbReference type="GO" id="GO:1903457">
    <property type="term" value="P:lactate catabolic process"/>
    <property type="evidence" value="ECO:0007669"/>
    <property type="project" value="TreeGrafter"/>
</dbReference>
<dbReference type="SUPFAM" id="SSF46548">
    <property type="entry name" value="alpha-helical ferredoxin"/>
    <property type="match status" value="1"/>
</dbReference>
<dbReference type="SUPFAM" id="SSF56176">
    <property type="entry name" value="FAD-binding/transporter-associated domain-like"/>
    <property type="match status" value="1"/>
</dbReference>
<keyword evidence="6" id="KW-0408">Iron</keyword>
<keyword evidence="4" id="KW-0274">FAD</keyword>
<dbReference type="AlphaFoldDB" id="A0A4S3M0D3"/>
<dbReference type="GO" id="GO:0046872">
    <property type="term" value="F:metal ion binding"/>
    <property type="evidence" value="ECO:0007669"/>
    <property type="project" value="UniProtKB-KW"/>
</dbReference>
<keyword evidence="10" id="KW-1185">Reference proteome</keyword>
<keyword evidence="3" id="KW-0479">Metal-binding</keyword>
<dbReference type="Pfam" id="PF02913">
    <property type="entry name" value="FAD-oxidase_C"/>
    <property type="match status" value="1"/>
</dbReference>
<reference evidence="9 10" key="1">
    <citation type="submission" date="2019-04" db="EMBL/GenBank/DDBJ databases">
        <title>Draft genome sequence of Robertkochia marina CC-AMO-30D.</title>
        <authorList>
            <person name="Hameed A."/>
            <person name="Lin S.-Y."/>
            <person name="Shahina M."/>
            <person name="Lai W.-A."/>
            <person name="Young C.-C."/>
        </authorList>
    </citation>
    <scope>NUCLEOTIDE SEQUENCE [LARGE SCALE GENOMIC DNA]</scope>
    <source>
        <strain evidence="9 10">CC-AMO-30D</strain>
    </source>
</reference>
<sequence>MSENLSLNRLKDSVKGEFYTDELHRMIYATDASVYRALPHAVVYPKDTADLQKLIAYANHHNMALTPRSAGTSLAGQCVSDGIIVDMSRHFTKILDFRPDEMTVKVEPGVIRDELNSDIAAQGLFFGPNTSTSNRCMLGGMTANNSSGSTSIKYGVTRDKVLEVDMVLSDGKEVVFRELSAEELDTKLKLDDREGEIYRFVIDTFSSKETRKNIKKAYPKPDIHRRNTGYAVDVLSEMHPFKPDGSPLNLAKVIAGSEGTLGIMTAITLQLDLLPPTEKYMIAAHFNSIEETCNAVVPLMKHNLYACEMMDKVILDCTKNNKSQLANRFFIKEDPAAILLLEICDTDKKGLNDQLKALLQTLETVTSSYANPVLEGEDIEKAFELRKAGLGLLGNMIGDAKAVACIEDTAVSIEDLSPYIKEFEQLMEAHGQKAVYYAHAGAGELHLRPILNLKEQSGVKEFREITTAVARLVKKYGGAMSGEHGEGRVRSEFISMLIGEQNYRLLEKLKYAFDPNNIFNPGKIVAPVAMDESLRYEVNREEPEIKTFMDFSDDQGILRAVEKCNGSGDCRKTERSNGTMCPSYHATKHEKDTTRARANALREVLTMPKNGNKFNSKELKQVLDLCLSCKACGSECPSNIDMASYKAEFLYQYQQANGSSLRDKLFAYNGKLNKLAALLPAGVNNRLIQKIISRTVGIAPQRKLPKIGSTNLEKLLERSLDPNKNYRKVILYVDEFSEYLDASIAEDAVCLLLALGYEPVFLKGESGRTYISKGFLAEARTCIDTLLKKVQEMDMPDSPVIGIEPSAILGFRDDFLKLASDKSLAKSLAKRAQTFEEFTAALFEAGGIDTSLFSPEKRTIRYHAHCHQKALSDIKSTFTMLSLPQNYTVTMINSGCCGMAGSFGYEKEHYDISMAIGEQRLFPAVRKSEKDVIIAANGNSCRHQISDGTGRTALHPITVLRNALRS</sequence>
<evidence type="ECO:0000256" key="1">
    <source>
        <dbReference type="ARBA" id="ARBA00001974"/>
    </source>
</evidence>
<gene>
    <name evidence="9" type="ORF">E7Z59_09530</name>
</gene>
<dbReference type="PROSITE" id="PS00198">
    <property type="entry name" value="4FE4S_FER_1"/>
    <property type="match status" value="1"/>
</dbReference>
<dbReference type="InterPro" id="IPR036318">
    <property type="entry name" value="FAD-bd_PCMH-like_sf"/>
</dbReference>
<dbReference type="EMBL" id="SSMC01000002">
    <property type="protein sequence ID" value="THD67880.1"/>
    <property type="molecule type" value="Genomic_DNA"/>
</dbReference>
<evidence type="ECO:0000256" key="3">
    <source>
        <dbReference type="ARBA" id="ARBA00022723"/>
    </source>
</evidence>
<proteinExistence type="predicted"/>
<dbReference type="GO" id="GO:0008720">
    <property type="term" value="F:D-lactate dehydrogenase (NAD+) activity"/>
    <property type="evidence" value="ECO:0007669"/>
    <property type="project" value="TreeGrafter"/>
</dbReference>
<dbReference type="Gene3D" id="3.30.70.2740">
    <property type="match status" value="1"/>
</dbReference>
<dbReference type="PROSITE" id="PS51387">
    <property type="entry name" value="FAD_PCMH"/>
    <property type="match status" value="1"/>
</dbReference>
<dbReference type="InterPro" id="IPR006094">
    <property type="entry name" value="Oxid_FAD_bind_N"/>
</dbReference>
<dbReference type="GO" id="GO:0071949">
    <property type="term" value="F:FAD binding"/>
    <property type="evidence" value="ECO:0007669"/>
    <property type="project" value="InterPro"/>
</dbReference>
<dbReference type="Pfam" id="PF13183">
    <property type="entry name" value="Fer4_8"/>
    <property type="match status" value="1"/>
</dbReference>
<dbReference type="InterPro" id="IPR016169">
    <property type="entry name" value="FAD-bd_PCMH_sub2"/>
</dbReference>
<accession>A0A4S3M0D3</accession>
<evidence type="ECO:0000256" key="2">
    <source>
        <dbReference type="ARBA" id="ARBA00022630"/>
    </source>
</evidence>
<dbReference type="InterPro" id="IPR017896">
    <property type="entry name" value="4Fe4S_Fe-S-bd"/>
</dbReference>
<comment type="cofactor">
    <cofactor evidence="1">
        <name>FAD</name>
        <dbReference type="ChEBI" id="CHEBI:57692"/>
    </cofactor>
</comment>
<evidence type="ECO:0000256" key="7">
    <source>
        <dbReference type="ARBA" id="ARBA00023014"/>
    </source>
</evidence>
<evidence type="ECO:0000313" key="10">
    <source>
        <dbReference type="Proteomes" id="UP000305939"/>
    </source>
</evidence>
<dbReference type="InterPro" id="IPR017900">
    <property type="entry name" value="4Fe4S_Fe_S_CS"/>
</dbReference>
<dbReference type="InterPro" id="IPR016171">
    <property type="entry name" value="Vanillyl_alc_oxidase_C-sub2"/>
</dbReference>
<evidence type="ECO:0000256" key="4">
    <source>
        <dbReference type="ARBA" id="ARBA00022827"/>
    </source>
</evidence>
<dbReference type="OrthoDB" id="9767256at2"/>
<dbReference type="Proteomes" id="UP000305939">
    <property type="component" value="Unassembled WGS sequence"/>
</dbReference>
<dbReference type="Pfam" id="PF01565">
    <property type="entry name" value="FAD_binding_4"/>
    <property type="match status" value="1"/>
</dbReference>
<keyword evidence="7" id="KW-0411">Iron-sulfur</keyword>
<name>A0A4S3M0D3_9FLAO</name>
<dbReference type="PANTHER" id="PTHR11748">
    <property type="entry name" value="D-LACTATE DEHYDROGENASE"/>
    <property type="match status" value="1"/>
</dbReference>
<dbReference type="GO" id="GO:0004458">
    <property type="term" value="F:D-lactate dehydrogenase (cytochrome) activity"/>
    <property type="evidence" value="ECO:0007669"/>
    <property type="project" value="TreeGrafter"/>
</dbReference>